<evidence type="ECO:0000313" key="2">
    <source>
        <dbReference type="EMBL" id="KAF9890709.1"/>
    </source>
</evidence>
<protein>
    <submittedName>
        <fullName evidence="2">Uncharacterized protein</fullName>
    </submittedName>
</protein>
<dbReference type="EMBL" id="VCAU01000024">
    <property type="protein sequence ID" value="KAF9890709.1"/>
    <property type="molecule type" value="Genomic_DNA"/>
</dbReference>
<reference evidence="2" key="1">
    <citation type="journal article" date="2019" name="Beilstein J. Org. Chem.">
        <title>Nanangenines: drimane sesquiterpenoids as the dominant metabolite cohort of a novel Australian fungus, Aspergillus nanangensis.</title>
        <authorList>
            <person name="Lacey H.J."/>
            <person name="Gilchrist C.L.M."/>
            <person name="Crombie A."/>
            <person name="Kalaitzis J.A."/>
            <person name="Vuong D."/>
            <person name="Rutledge P.J."/>
            <person name="Turner P."/>
            <person name="Pitt J.I."/>
            <person name="Lacey E."/>
            <person name="Chooi Y.H."/>
            <person name="Piggott A.M."/>
        </authorList>
    </citation>
    <scope>NUCLEOTIDE SEQUENCE</scope>
    <source>
        <strain evidence="2">MST-FP2251</strain>
    </source>
</reference>
<dbReference type="AlphaFoldDB" id="A0AAD4CQB1"/>
<keyword evidence="3" id="KW-1185">Reference proteome</keyword>
<name>A0AAD4CQB1_ASPNN</name>
<proteinExistence type="predicted"/>
<reference evidence="2" key="2">
    <citation type="submission" date="2020-02" db="EMBL/GenBank/DDBJ databases">
        <authorList>
            <person name="Gilchrist C.L.M."/>
            <person name="Chooi Y.-H."/>
        </authorList>
    </citation>
    <scope>NUCLEOTIDE SEQUENCE</scope>
    <source>
        <strain evidence="2">MST-FP2251</strain>
    </source>
</reference>
<evidence type="ECO:0000313" key="3">
    <source>
        <dbReference type="Proteomes" id="UP001194746"/>
    </source>
</evidence>
<evidence type="ECO:0000256" key="1">
    <source>
        <dbReference type="SAM" id="MobiDB-lite"/>
    </source>
</evidence>
<sequence length="112" mass="12646">MSWLNEQLASPDVDAAPGVPSMPPARRSSRKRHDRTATSSSTSLYVDFIASAPILDKQLREARQKRRRLGQRKQSTAEYKRLSAEIEQLSAIIQPTRRKPPKKKHNSPRSAA</sequence>
<dbReference type="Proteomes" id="UP001194746">
    <property type="component" value="Unassembled WGS sequence"/>
</dbReference>
<comment type="caution">
    <text evidence="2">The sequence shown here is derived from an EMBL/GenBank/DDBJ whole genome shotgun (WGS) entry which is preliminary data.</text>
</comment>
<feature type="compositionally biased region" description="Basic residues" evidence="1">
    <location>
        <begin position="96"/>
        <end position="112"/>
    </location>
</feature>
<feature type="region of interest" description="Disordered" evidence="1">
    <location>
        <begin position="1"/>
        <end position="42"/>
    </location>
</feature>
<gene>
    <name evidence="2" type="ORF">FE257_005575</name>
</gene>
<accession>A0AAD4CQB1</accession>
<feature type="region of interest" description="Disordered" evidence="1">
    <location>
        <begin position="90"/>
        <end position="112"/>
    </location>
</feature>
<organism evidence="2 3">
    <name type="scientific">Aspergillus nanangensis</name>
    <dbReference type="NCBI Taxonomy" id="2582783"/>
    <lineage>
        <taxon>Eukaryota</taxon>
        <taxon>Fungi</taxon>
        <taxon>Dikarya</taxon>
        <taxon>Ascomycota</taxon>
        <taxon>Pezizomycotina</taxon>
        <taxon>Eurotiomycetes</taxon>
        <taxon>Eurotiomycetidae</taxon>
        <taxon>Eurotiales</taxon>
        <taxon>Aspergillaceae</taxon>
        <taxon>Aspergillus</taxon>
        <taxon>Aspergillus subgen. Circumdati</taxon>
    </lineage>
</organism>